<dbReference type="AlphaFoldDB" id="A0A0D2P0U7"/>
<evidence type="ECO:0000313" key="3">
    <source>
        <dbReference type="Proteomes" id="UP000054270"/>
    </source>
</evidence>
<keyword evidence="3" id="KW-1185">Reference proteome</keyword>
<evidence type="ECO:0000313" key="2">
    <source>
        <dbReference type="EMBL" id="KJA14270.1"/>
    </source>
</evidence>
<keyword evidence="1" id="KW-0175">Coiled coil</keyword>
<gene>
    <name evidence="2" type="ORF">HYPSUDRAFT_208861</name>
</gene>
<sequence length="373" mass="42109">MATLSFSDDVVSTNRPVTDEEHEQITRLLAIYENQIAVLTAKISDLDAERQVLLSAAIPLKRSLSPFRRLPDDIIREIFIACLETTRNREAPVLLTRISSATRAVALSTPALWAAIHIPIIRHRKNSKPKRKAVRESIMRARARGVKEWLLQRSGNMPLGISVHELPYSSPHKLVWTNIHVEFIIPILLKCCAGWRDVSFSIVSDSQYSLTYLQPEQVPLLRSISLHGQHTQSAFAFSLWCNSPLLSAPTIRKFDSSLPKLPSWNIYPFKVDWGNIMHLSLVGGLLWVALPPIEDSEYNLTTAVENILFEANHLVCLKVELCRYQTRPLGSIPLPSLRELEVIEHGEPSELPGLLARMRAPELERLVYTSVDA</sequence>
<feature type="coiled-coil region" evidence="1">
    <location>
        <begin position="22"/>
        <end position="49"/>
    </location>
</feature>
<dbReference type="STRING" id="945553.A0A0D2P0U7"/>
<dbReference type="OrthoDB" id="3365698at2759"/>
<evidence type="ECO:0008006" key="4">
    <source>
        <dbReference type="Google" id="ProtNLM"/>
    </source>
</evidence>
<proteinExistence type="predicted"/>
<name>A0A0D2P0U7_HYPSF</name>
<evidence type="ECO:0000256" key="1">
    <source>
        <dbReference type="SAM" id="Coils"/>
    </source>
</evidence>
<dbReference type="Proteomes" id="UP000054270">
    <property type="component" value="Unassembled WGS sequence"/>
</dbReference>
<organism evidence="2 3">
    <name type="scientific">Hypholoma sublateritium (strain FD-334 SS-4)</name>
    <dbReference type="NCBI Taxonomy" id="945553"/>
    <lineage>
        <taxon>Eukaryota</taxon>
        <taxon>Fungi</taxon>
        <taxon>Dikarya</taxon>
        <taxon>Basidiomycota</taxon>
        <taxon>Agaricomycotina</taxon>
        <taxon>Agaricomycetes</taxon>
        <taxon>Agaricomycetidae</taxon>
        <taxon>Agaricales</taxon>
        <taxon>Agaricineae</taxon>
        <taxon>Strophariaceae</taxon>
        <taxon>Hypholoma</taxon>
    </lineage>
</organism>
<protein>
    <recommendedName>
        <fullName evidence="4">F-box domain-containing protein</fullName>
    </recommendedName>
</protein>
<reference evidence="3" key="1">
    <citation type="submission" date="2014-04" db="EMBL/GenBank/DDBJ databases">
        <title>Evolutionary Origins and Diversification of the Mycorrhizal Mutualists.</title>
        <authorList>
            <consortium name="DOE Joint Genome Institute"/>
            <consortium name="Mycorrhizal Genomics Consortium"/>
            <person name="Kohler A."/>
            <person name="Kuo A."/>
            <person name="Nagy L.G."/>
            <person name="Floudas D."/>
            <person name="Copeland A."/>
            <person name="Barry K.W."/>
            <person name="Cichocki N."/>
            <person name="Veneault-Fourrey C."/>
            <person name="LaButti K."/>
            <person name="Lindquist E.A."/>
            <person name="Lipzen A."/>
            <person name="Lundell T."/>
            <person name="Morin E."/>
            <person name="Murat C."/>
            <person name="Riley R."/>
            <person name="Ohm R."/>
            <person name="Sun H."/>
            <person name="Tunlid A."/>
            <person name="Henrissat B."/>
            <person name="Grigoriev I.V."/>
            <person name="Hibbett D.S."/>
            <person name="Martin F."/>
        </authorList>
    </citation>
    <scope>NUCLEOTIDE SEQUENCE [LARGE SCALE GENOMIC DNA]</scope>
    <source>
        <strain evidence="3">FD-334 SS-4</strain>
    </source>
</reference>
<accession>A0A0D2P0U7</accession>
<dbReference type="EMBL" id="KN817687">
    <property type="protein sequence ID" value="KJA14270.1"/>
    <property type="molecule type" value="Genomic_DNA"/>
</dbReference>